<evidence type="ECO:0000256" key="2">
    <source>
        <dbReference type="ARBA" id="ARBA00022679"/>
    </source>
</evidence>
<organism evidence="6 7">
    <name type="scientific">Marmota monax</name>
    <name type="common">Woodchuck</name>
    <dbReference type="NCBI Taxonomy" id="9995"/>
    <lineage>
        <taxon>Eukaryota</taxon>
        <taxon>Metazoa</taxon>
        <taxon>Chordata</taxon>
        <taxon>Craniata</taxon>
        <taxon>Vertebrata</taxon>
        <taxon>Euteleostomi</taxon>
        <taxon>Mammalia</taxon>
        <taxon>Eutheria</taxon>
        <taxon>Euarchontoglires</taxon>
        <taxon>Glires</taxon>
        <taxon>Rodentia</taxon>
        <taxon>Sciuromorpha</taxon>
        <taxon>Sciuridae</taxon>
        <taxon>Xerinae</taxon>
        <taxon>Marmotini</taxon>
        <taxon>Marmota</taxon>
    </lineage>
</organism>
<proteinExistence type="predicted"/>
<dbReference type="Pfam" id="PF08100">
    <property type="entry name" value="Dimerisation"/>
    <property type="match status" value="1"/>
</dbReference>
<dbReference type="Proteomes" id="UP000335636">
    <property type="component" value="Unassembled WGS sequence"/>
</dbReference>
<feature type="non-terminal residue" evidence="6">
    <location>
        <position position="567"/>
    </location>
</feature>
<dbReference type="GO" id="GO:0032259">
    <property type="term" value="P:methylation"/>
    <property type="evidence" value="ECO:0007669"/>
    <property type="project" value="UniProtKB-KW"/>
</dbReference>
<evidence type="ECO:0000313" key="6">
    <source>
        <dbReference type="EMBL" id="VTJ91927.1"/>
    </source>
</evidence>
<feature type="region of interest" description="Disordered" evidence="4">
    <location>
        <begin position="413"/>
        <end position="487"/>
    </location>
</feature>
<feature type="region of interest" description="Disordered" evidence="4">
    <location>
        <begin position="545"/>
        <end position="567"/>
    </location>
</feature>
<dbReference type="InterPro" id="IPR036390">
    <property type="entry name" value="WH_DNA-bd_sf"/>
</dbReference>
<reference evidence="6" key="1">
    <citation type="submission" date="2019-04" db="EMBL/GenBank/DDBJ databases">
        <authorList>
            <person name="Alioto T."/>
            <person name="Alioto T."/>
        </authorList>
    </citation>
    <scope>NUCLEOTIDE SEQUENCE [LARGE SCALE GENOMIC DNA]</scope>
</reference>
<dbReference type="InterPro" id="IPR012967">
    <property type="entry name" value="COMT_dimerisation"/>
</dbReference>
<evidence type="ECO:0000313" key="7">
    <source>
        <dbReference type="Proteomes" id="UP000335636"/>
    </source>
</evidence>
<dbReference type="GO" id="GO:0008168">
    <property type="term" value="F:methyltransferase activity"/>
    <property type="evidence" value="ECO:0007669"/>
    <property type="project" value="UniProtKB-KW"/>
</dbReference>
<protein>
    <recommendedName>
        <fullName evidence="5">O-methyltransferase dimerisation domain-containing protein</fullName>
    </recommendedName>
</protein>
<evidence type="ECO:0000256" key="1">
    <source>
        <dbReference type="ARBA" id="ARBA00022603"/>
    </source>
</evidence>
<feature type="region of interest" description="Disordered" evidence="4">
    <location>
        <begin position="245"/>
        <end position="274"/>
    </location>
</feature>
<dbReference type="AlphaFoldDB" id="A0A5E4DCE9"/>
<comment type="caution">
    <text evidence="6">The sequence shown here is derived from an EMBL/GenBank/DDBJ whole genome shotgun (WGS) entry which is preliminary data.</text>
</comment>
<evidence type="ECO:0000256" key="4">
    <source>
        <dbReference type="SAM" id="MobiDB-lite"/>
    </source>
</evidence>
<dbReference type="SUPFAM" id="SSF46785">
    <property type="entry name" value="Winged helix' DNA-binding domain"/>
    <property type="match status" value="1"/>
</dbReference>
<keyword evidence="2" id="KW-0808">Transferase</keyword>
<evidence type="ECO:0000259" key="5">
    <source>
        <dbReference type="Pfam" id="PF08100"/>
    </source>
</evidence>
<keyword evidence="3" id="KW-0949">S-adenosyl-L-methionine</keyword>
<accession>A0A5E4DCE9</accession>
<keyword evidence="7" id="KW-1185">Reference proteome</keyword>
<dbReference type="EMBL" id="CABDUW010012477">
    <property type="protein sequence ID" value="VTJ91927.1"/>
    <property type="molecule type" value="Genomic_DNA"/>
</dbReference>
<evidence type="ECO:0000256" key="3">
    <source>
        <dbReference type="ARBA" id="ARBA00022691"/>
    </source>
</evidence>
<keyword evidence="1" id="KW-0489">Methyltransferase</keyword>
<feature type="compositionally biased region" description="Pro residues" evidence="4">
    <location>
        <begin position="371"/>
        <end position="386"/>
    </location>
</feature>
<name>A0A5E4DCE9_MARMO</name>
<dbReference type="FunFam" id="1.10.10.10:FF:000358">
    <property type="entry name" value="Acetylserotonin O-methyltransferase"/>
    <property type="match status" value="1"/>
</dbReference>
<dbReference type="Gene3D" id="1.10.10.10">
    <property type="entry name" value="Winged helix-like DNA-binding domain superfamily/Winged helix DNA-binding domain"/>
    <property type="match status" value="1"/>
</dbReference>
<dbReference type="InterPro" id="IPR036388">
    <property type="entry name" value="WH-like_DNA-bd_sf"/>
</dbReference>
<feature type="domain" description="O-methyltransferase dimerisation" evidence="5">
    <location>
        <begin position="8"/>
        <end position="70"/>
    </location>
</feature>
<feature type="non-terminal residue" evidence="6">
    <location>
        <position position="1"/>
    </location>
</feature>
<gene>
    <name evidence="6" type="ORF">MONAX_5E030306</name>
</gene>
<sequence length="567" mass="58423">DAPSHQVALAFPQVLFAACELGLFDLLAEAPGPLDVAAISEGLGASPRGTELLLEACVPLRLLDVDTRGGTGELPSWGRARGPAATFASGSPWTAAPRPPGALKGLRLFSARVPPLRGTANAEPGPCGPLGADPEVCTSDLRHPPRVPVLLRVGRPPAAPPPGLRESPCPVPRVTGGALREPRGTGQLPLLGAGTRPSGLRYGKGAEQVALGPCAHCALTQRDPAPTAPSPRGLCALYALTQGDSARTAPSPRGTLRALRPPHGDSARSTPSPRGLCAHCALTQGDPARTAPSPRGLCAHCALPTGTLRALRHLCTLTQGDPARSAPSPRGTLRALRHLCTLTQGDPGAPCAQSALAERTGVRRPRRAARCPPPPAHPRPLLPAAPPAGLPRGVVWRSRAQRWGRHAAVTSTDGPVRELGAGPRLPHQPQPHGPARHAAVPGQHHLPLLGSPGRRREVRGPQPSPGWGRGWGDDPRGGAGAGGQQGSCPRWARVWWTRGPARGGLSLCPDAGPPESCTGEAVVSSAGGPAWPPTGQCVLHMGHRTGQQPVPEGLRGPRGGPVLGHLQ</sequence>
<feature type="region of interest" description="Disordered" evidence="4">
    <location>
        <begin position="359"/>
        <end position="386"/>
    </location>
</feature>
<feature type="compositionally biased region" description="Gly residues" evidence="4">
    <location>
        <begin position="556"/>
        <end position="567"/>
    </location>
</feature>
<dbReference type="GO" id="GO:0046983">
    <property type="term" value="F:protein dimerization activity"/>
    <property type="evidence" value="ECO:0007669"/>
    <property type="project" value="InterPro"/>
</dbReference>